<evidence type="ECO:0000313" key="3">
    <source>
        <dbReference type="Proteomes" id="UP000525432"/>
    </source>
</evidence>
<feature type="transmembrane region" description="Helical" evidence="1">
    <location>
        <begin position="6"/>
        <end position="28"/>
    </location>
</feature>
<gene>
    <name evidence="2" type="ORF">H0901_12610</name>
</gene>
<keyword evidence="1" id="KW-1133">Transmembrane helix</keyword>
<dbReference type="EMBL" id="JACEGC010000057">
    <property type="protein sequence ID" value="MBC1196079.1"/>
    <property type="molecule type" value="Genomic_DNA"/>
</dbReference>
<dbReference type="RefSeq" id="WP_185239928.1">
    <property type="nucleotide sequence ID" value="NZ_JACEGC010000057.1"/>
</dbReference>
<dbReference type="Proteomes" id="UP000525432">
    <property type="component" value="Unassembled WGS sequence"/>
</dbReference>
<protein>
    <submittedName>
        <fullName evidence="2">Type 4 pilin</fullName>
    </submittedName>
</protein>
<keyword evidence="1" id="KW-0472">Membrane</keyword>
<proteinExistence type="predicted"/>
<organism evidence="2 3">
    <name type="scientific">Microcystis aeruginosa BLCC-F158</name>
    <dbReference type="NCBI Taxonomy" id="2755316"/>
    <lineage>
        <taxon>Bacteria</taxon>
        <taxon>Bacillati</taxon>
        <taxon>Cyanobacteriota</taxon>
        <taxon>Cyanophyceae</taxon>
        <taxon>Oscillatoriophycideae</taxon>
        <taxon>Chroococcales</taxon>
        <taxon>Microcystaceae</taxon>
        <taxon>Microcystis</taxon>
    </lineage>
</organism>
<comment type="caution">
    <text evidence="2">The sequence shown here is derived from an EMBL/GenBank/DDBJ whole genome shotgun (WGS) entry which is preliminary data.</text>
</comment>
<reference evidence="2 3" key="1">
    <citation type="submission" date="2020-07" db="EMBL/GenBank/DDBJ databases">
        <title>Genomes of two Microcystis aeruginosa (Cyanobacteria) strains from Florida (USA) with disparate toxicogenic potential.</title>
        <authorList>
            <person name="Lefler F.W."/>
            <person name="Barbosa M."/>
            <person name="Berthold D.E."/>
            <person name="Laughinghouse H.D. IV."/>
        </authorList>
    </citation>
    <scope>NUCLEOTIDE SEQUENCE [LARGE SCALE GENOMIC DNA]</scope>
    <source>
        <strain evidence="2 3">BLCCF158</strain>
    </source>
</reference>
<name>A0A841V4S5_MICAE</name>
<sequence length="214" mass="24235">MLEVMIAILTITAFSIGTLQLMAFTALYKVRAERQAKANFWIQEDFEDVKYLASTLDVSRNPNGVNVDNHDPDRFSEIYPNVCSDINQGYAIELRRRLPNAEPPDSPEFDPDDPSKDYAIPADNLPAETAETLLVATREIVGKDYSLYRTFPDGTKAQSAHPHRLRIEYKVKLADSEIANDYQTQERDERNEEEGKFLAKSSVEVVPDASFECP</sequence>
<dbReference type="AlphaFoldDB" id="A0A841V4S5"/>
<evidence type="ECO:0000256" key="1">
    <source>
        <dbReference type="SAM" id="Phobius"/>
    </source>
</evidence>
<evidence type="ECO:0000313" key="2">
    <source>
        <dbReference type="EMBL" id="MBC1196079.1"/>
    </source>
</evidence>
<accession>A0A841V4S5</accession>
<keyword evidence="1" id="KW-0812">Transmembrane</keyword>